<dbReference type="InterPro" id="IPR037483">
    <property type="entry name" value="YjjU-like"/>
</dbReference>
<dbReference type="Pfam" id="PF19890">
    <property type="entry name" value="DUF6363"/>
    <property type="match status" value="1"/>
</dbReference>
<feature type="short sequence motif" description="DGA/G" evidence="4">
    <location>
        <begin position="159"/>
        <end position="161"/>
    </location>
</feature>
<dbReference type="InterPro" id="IPR045943">
    <property type="entry name" value="DUF6363"/>
</dbReference>
<name>A0A317Q404_9GAMM</name>
<evidence type="ECO:0000313" key="6">
    <source>
        <dbReference type="EMBL" id="PWW08867.1"/>
    </source>
</evidence>
<sequence length="287" mass="32169">MPKHALVVEGGAMRGIFAAGVLDAFLAKRFNPFDFVIGVSAGSTNSVGYLCGQEGRSHKIITEFATSHEFIDMVRWLRGGHFCDVQWLWRQSFDDVWLDFSCYEQADVPLYVVTTSILSGRAHYIRLTKENMHDVFPASCAIPLAYRDFPTVNGEPMTDGGIADSIPVKKAYEMGAKEITVILSRALGYEKKPARVRGLMKRLFKDYPDLQSALLSRNAQYNEALQFIKQPPADCKINVIAPPVNFKVGRFTRNPVRLEQGYESGVISGEHFTRSYSSDSIQSIQRV</sequence>
<dbReference type="CDD" id="cd07208">
    <property type="entry name" value="Pat_hypo_Ecoli_yjju_like"/>
    <property type="match status" value="1"/>
</dbReference>
<reference evidence="6 7" key="1">
    <citation type="submission" date="2018-05" db="EMBL/GenBank/DDBJ databases">
        <title>Freshwater and sediment microbial communities from various areas in North America, analyzing microbe dynamics in response to fracking.</title>
        <authorList>
            <person name="Lamendella R."/>
        </authorList>
    </citation>
    <scope>NUCLEOTIDE SEQUENCE [LARGE SCALE GENOMIC DNA]</scope>
    <source>
        <strain evidence="6 7">125B1</strain>
    </source>
</reference>
<feature type="domain" description="PNPLA" evidence="5">
    <location>
        <begin position="6"/>
        <end position="172"/>
    </location>
</feature>
<dbReference type="GO" id="GO:0016787">
    <property type="term" value="F:hydrolase activity"/>
    <property type="evidence" value="ECO:0007669"/>
    <property type="project" value="UniProtKB-UniRule"/>
</dbReference>
<dbReference type="Proteomes" id="UP000246964">
    <property type="component" value="Unassembled WGS sequence"/>
</dbReference>
<proteinExistence type="predicted"/>
<gene>
    <name evidence="6" type="ORF">DET45_12213</name>
</gene>
<evidence type="ECO:0000313" key="7">
    <source>
        <dbReference type="Proteomes" id="UP000246964"/>
    </source>
</evidence>
<protein>
    <submittedName>
        <fullName evidence="6">Putative patatin/cPLA2 family phospholipase</fullName>
    </submittedName>
</protein>
<dbReference type="SUPFAM" id="SSF52151">
    <property type="entry name" value="FabD/lysophospholipase-like"/>
    <property type="match status" value="1"/>
</dbReference>
<dbReference type="PANTHER" id="PTHR14226">
    <property type="entry name" value="NEUROPATHY TARGET ESTERASE/SWISS CHEESE D.MELANOGASTER"/>
    <property type="match status" value="1"/>
</dbReference>
<evidence type="ECO:0000256" key="2">
    <source>
        <dbReference type="ARBA" id="ARBA00022963"/>
    </source>
</evidence>
<dbReference type="Pfam" id="PF01734">
    <property type="entry name" value="Patatin"/>
    <property type="match status" value="1"/>
</dbReference>
<feature type="short sequence motif" description="GXSXG" evidence="4">
    <location>
        <begin position="38"/>
        <end position="42"/>
    </location>
</feature>
<evidence type="ECO:0000256" key="4">
    <source>
        <dbReference type="PROSITE-ProRule" id="PRU01161"/>
    </source>
</evidence>
<comment type="caution">
    <text evidence="4">Lacks conserved residue(s) required for the propagation of feature annotation.</text>
</comment>
<keyword evidence="7" id="KW-1185">Reference proteome</keyword>
<dbReference type="InterPro" id="IPR002641">
    <property type="entry name" value="PNPLA_dom"/>
</dbReference>
<keyword evidence="1 4" id="KW-0378">Hydrolase</keyword>
<dbReference type="GO" id="GO:0016042">
    <property type="term" value="P:lipid catabolic process"/>
    <property type="evidence" value="ECO:0007669"/>
    <property type="project" value="UniProtKB-UniRule"/>
</dbReference>
<keyword evidence="2 4" id="KW-0442">Lipid degradation</keyword>
<evidence type="ECO:0000259" key="5">
    <source>
        <dbReference type="PROSITE" id="PS51635"/>
    </source>
</evidence>
<evidence type="ECO:0000256" key="3">
    <source>
        <dbReference type="ARBA" id="ARBA00023098"/>
    </source>
</evidence>
<keyword evidence="3 4" id="KW-0443">Lipid metabolism</keyword>
<dbReference type="PANTHER" id="PTHR14226:SF25">
    <property type="entry name" value="PHOSPHOESTERASE"/>
    <property type="match status" value="1"/>
</dbReference>
<comment type="caution">
    <text evidence="6">The sequence shown here is derived from an EMBL/GenBank/DDBJ whole genome shotgun (WGS) entry which is preliminary data.</text>
</comment>
<dbReference type="InterPro" id="IPR050301">
    <property type="entry name" value="NTE"/>
</dbReference>
<dbReference type="AlphaFoldDB" id="A0A317Q404"/>
<feature type="active site" description="Nucleophile" evidence="4">
    <location>
        <position position="40"/>
    </location>
</feature>
<accession>A0A317Q404</accession>
<dbReference type="Gene3D" id="3.40.1090.10">
    <property type="entry name" value="Cytosolic phospholipase A2 catalytic domain"/>
    <property type="match status" value="2"/>
</dbReference>
<dbReference type="EMBL" id="QGTT01000022">
    <property type="protein sequence ID" value="PWW08867.1"/>
    <property type="molecule type" value="Genomic_DNA"/>
</dbReference>
<evidence type="ECO:0000256" key="1">
    <source>
        <dbReference type="ARBA" id="ARBA00022801"/>
    </source>
</evidence>
<dbReference type="PROSITE" id="PS51635">
    <property type="entry name" value="PNPLA"/>
    <property type="match status" value="1"/>
</dbReference>
<dbReference type="InterPro" id="IPR016035">
    <property type="entry name" value="Acyl_Trfase/lysoPLipase"/>
</dbReference>
<organism evidence="6 7">
    <name type="scientific">Pseudidiomarina maritima</name>
    <dbReference type="NCBI Taxonomy" id="519453"/>
    <lineage>
        <taxon>Bacteria</taxon>
        <taxon>Pseudomonadati</taxon>
        <taxon>Pseudomonadota</taxon>
        <taxon>Gammaproteobacteria</taxon>
        <taxon>Alteromonadales</taxon>
        <taxon>Idiomarinaceae</taxon>
        <taxon>Pseudidiomarina</taxon>
    </lineage>
</organism>
<feature type="active site" description="Proton acceptor" evidence="4">
    <location>
        <position position="159"/>
    </location>
</feature>